<organism evidence="3 4">
    <name type="scientific">Sodiomyces alkalinus (strain CBS 110278 / VKM F-3762 / F11)</name>
    <name type="common">Alkaliphilic filamentous fungus</name>
    <dbReference type="NCBI Taxonomy" id="1314773"/>
    <lineage>
        <taxon>Eukaryota</taxon>
        <taxon>Fungi</taxon>
        <taxon>Dikarya</taxon>
        <taxon>Ascomycota</taxon>
        <taxon>Pezizomycotina</taxon>
        <taxon>Sordariomycetes</taxon>
        <taxon>Hypocreomycetidae</taxon>
        <taxon>Glomerellales</taxon>
        <taxon>Plectosphaerellaceae</taxon>
        <taxon>Sodiomyces</taxon>
    </lineage>
</organism>
<evidence type="ECO:0000256" key="2">
    <source>
        <dbReference type="SAM" id="MobiDB-lite"/>
    </source>
</evidence>
<feature type="compositionally biased region" description="Acidic residues" evidence="2">
    <location>
        <begin position="141"/>
        <end position="153"/>
    </location>
</feature>
<accession>A0A3N2Q3Q0</accession>
<dbReference type="EMBL" id="ML119052">
    <property type="protein sequence ID" value="ROT41255.1"/>
    <property type="molecule type" value="Genomic_DNA"/>
</dbReference>
<proteinExistence type="predicted"/>
<dbReference type="STRING" id="1314773.A0A3N2Q3Q0"/>
<sequence length="670" mass="76107">MADMSAKPDETLPLQRFPPPPRPPSFRSSPNAPFNGQHRDQKPPSISKGAPPPPPPPPTLIPRSHFARSPSNALPREQLARPSFETPTLPLGPSPIPRTASNIEEQDGSPTKSLCPPTPRGRTASIQWSSPSSSPRHGGSDTEDDSSDEEEDYYDHWNRNFPPLMPTVGPRVSIARKRRLVTKNISNRVSRYERRSPAQSEPTSDTSSDIASENSEDEAQLLWVQLKEKRQRLDETKQAMAARRKQLRELRRRKDEADNAFMGLLRPLFQKSRRGGVHSTSDELLDRRFNEMQRLRTEYHYLESAYEGLEVALDEQEEDLNKLEVRFFSLLATGRSRSARAQTRKSDTDPRASGAPYNVPHLLLGISPEGPPLDDVHPLWRDLVSAIGDFNLAQEELDDLLFRREQIAYELELKKGTGKTPTEEEEEFMAEFPGEERERRRKADEMAEEMRRLRRLCRDHGVEVKHPSFEVAYALDRNIGEDMTLSNDDARAESKSLAHHRFPELLSQPDHVLRRPEPLTVFDDLKQAAKLPAGDAGKNARMHVAVKEYGIHDLVHGFKGGDRLELVARWLLYQLRTNPLEAYLLSNTFLRQTGLKVLDRHRWTRDVLYHWWRDGTRPASNRANDGGEAAADSSMYGHKRSPSASRAASEYRHGGRVRLGSDEDDSKTVS</sequence>
<feature type="compositionally biased region" description="Polar residues" evidence="2">
    <location>
        <begin position="197"/>
        <end position="213"/>
    </location>
</feature>
<dbReference type="GeneID" id="39582460"/>
<feature type="compositionally biased region" description="Low complexity" evidence="2">
    <location>
        <begin position="25"/>
        <end position="35"/>
    </location>
</feature>
<dbReference type="AlphaFoldDB" id="A0A3N2Q3Q0"/>
<feature type="coiled-coil region" evidence="1">
    <location>
        <begin position="299"/>
        <end position="326"/>
    </location>
</feature>
<dbReference type="RefSeq" id="XP_028469061.1">
    <property type="nucleotide sequence ID" value="XM_028613982.1"/>
</dbReference>
<feature type="coiled-coil region" evidence="1">
    <location>
        <begin position="226"/>
        <end position="260"/>
    </location>
</feature>
<evidence type="ECO:0000256" key="1">
    <source>
        <dbReference type="SAM" id="Coils"/>
    </source>
</evidence>
<name>A0A3N2Q3Q0_SODAK</name>
<feature type="region of interest" description="Disordered" evidence="2">
    <location>
        <begin position="185"/>
        <end position="216"/>
    </location>
</feature>
<protein>
    <submittedName>
        <fullName evidence="3">Uncharacterized protein</fullName>
    </submittedName>
</protein>
<evidence type="ECO:0000313" key="3">
    <source>
        <dbReference type="EMBL" id="ROT41255.1"/>
    </source>
</evidence>
<keyword evidence="4" id="KW-1185">Reference proteome</keyword>
<feature type="compositionally biased region" description="Polar residues" evidence="2">
    <location>
        <begin position="99"/>
        <end position="112"/>
    </location>
</feature>
<evidence type="ECO:0000313" key="4">
    <source>
        <dbReference type="Proteomes" id="UP000272025"/>
    </source>
</evidence>
<feature type="compositionally biased region" description="Pro residues" evidence="2">
    <location>
        <begin position="50"/>
        <end position="60"/>
    </location>
</feature>
<dbReference type="OrthoDB" id="3553547at2759"/>
<feature type="region of interest" description="Disordered" evidence="2">
    <location>
        <begin position="1"/>
        <end position="170"/>
    </location>
</feature>
<gene>
    <name evidence="3" type="ORF">SODALDRAFT_357286</name>
</gene>
<dbReference type="Proteomes" id="UP000272025">
    <property type="component" value="Unassembled WGS sequence"/>
</dbReference>
<feature type="region of interest" description="Disordered" evidence="2">
    <location>
        <begin position="620"/>
        <end position="670"/>
    </location>
</feature>
<keyword evidence="1" id="KW-0175">Coiled coil</keyword>
<reference evidence="3 4" key="1">
    <citation type="journal article" date="2018" name="Mol. Ecol.">
        <title>The obligate alkalophilic soda-lake fungus Sodiomyces alkalinus has shifted to a protein diet.</title>
        <authorList>
            <person name="Grum-Grzhimaylo A.A."/>
            <person name="Falkoski D.L."/>
            <person name="van den Heuvel J."/>
            <person name="Valero-Jimenez C.A."/>
            <person name="Min B."/>
            <person name="Choi I.G."/>
            <person name="Lipzen A."/>
            <person name="Daum C.G."/>
            <person name="Aanen D.K."/>
            <person name="Tsang A."/>
            <person name="Henrissat B."/>
            <person name="Bilanenko E.N."/>
            <person name="de Vries R.P."/>
            <person name="van Kan J.A.L."/>
            <person name="Grigoriev I.V."/>
            <person name="Debets A.J.M."/>
        </authorList>
    </citation>
    <scope>NUCLEOTIDE SEQUENCE [LARGE SCALE GENOMIC DNA]</scope>
    <source>
        <strain evidence="3 4">F11</strain>
    </source>
</reference>
<feature type="compositionally biased region" description="Basic and acidic residues" evidence="2">
    <location>
        <begin position="1"/>
        <end position="10"/>
    </location>
</feature>